<dbReference type="InterPro" id="IPR019734">
    <property type="entry name" value="TPR_rpt"/>
</dbReference>
<feature type="transmembrane region" description="Helical" evidence="4">
    <location>
        <begin position="386"/>
        <end position="405"/>
    </location>
</feature>
<feature type="transmembrane region" description="Helical" evidence="4">
    <location>
        <begin position="292"/>
        <end position="312"/>
    </location>
</feature>
<dbReference type="EMBL" id="JTHE03000109">
    <property type="protein sequence ID" value="MCM1984990.1"/>
    <property type="molecule type" value="Genomic_DNA"/>
</dbReference>
<dbReference type="SMART" id="SM00271">
    <property type="entry name" value="DnaJ"/>
    <property type="match status" value="1"/>
</dbReference>
<dbReference type="SUPFAM" id="SSF46565">
    <property type="entry name" value="Chaperone J-domain"/>
    <property type="match status" value="1"/>
</dbReference>
<evidence type="ECO:0000256" key="3">
    <source>
        <dbReference type="PROSITE-ProRule" id="PRU00339"/>
    </source>
</evidence>
<evidence type="ECO:0000313" key="6">
    <source>
        <dbReference type="EMBL" id="MCM1984990.1"/>
    </source>
</evidence>
<dbReference type="RefSeq" id="WP_166277581.1">
    <property type="nucleotide sequence ID" value="NZ_JTHE03000109.1"/>
</dbReference>
<proteinExistence type="predicted"/>
<evidence type="ECO:0000256" key="1">
    <source>
        <dbReference type="ARBA" id="ARBA00022737"/>
    </source>
</evidence>
<sequence length="457" mass="50600">MTDSPDYYQVLGVARTATQGTIKQAFRQLARRYHPDLNPHNPKAEAAFKLIQQAYDVLGDRRERQLYDRLQTFSNPSPAWRSETMDSSQDRTALADCQRIYSLGIQLASQRKYQLANQRFTQAIELKPTFVEAYMGRCQVRYVLGDDRGVLEDCNQILQLQAKVPQAHYYQGRARHRLNSVEHAIQSYSKAIHLDENYAAAYFYRGLAQADLQAYPAALSDLTLASQLYRSMGNQQGVERAESQLKRLRQQSSTSPIPEFKGWRSLVGLLINPTGMLQPVFDSLSSPQATQLGLGMGALAILAFSVGLNVLWPPFLQLTNPWQSLFLGGLAFLVLVVVSGLGSILFGNRGGNWSGDIYLSGLTLMPIGLGFLLASPMIQVFGQRGLGSLVLMICALSTLIFYSGLTQLNRLTEPQATGTALVALLLGSWATETVYRLLIAESISRFMTRLMTLAGGG</sequence>
<dbReference type="PANTHER" id="PTHR45188:SF2">
    <property type="entry name" value="DNAJ HOMOLOG SUBFAMILY C MEMBER 7"/>
    <property type="match status" value="1"/>
</dbReference>
<dbReference type="InterPro" id="IPR001623">
    <property type="entry name" value="DnaJ_domain"/>
</dbReference>
<accession>A0ABD4T925</accession>
<feature type="transmembrane region" description="Helical" evidence="4">
    <location>
        <begin position="417"/>
        <end position="439"/>
    </location>
</feature>
<feature type="transmembrane region" description="Helical" evidence="4">
    <location>
        <begin position="357"/>
        <end position="374"/>
    </location>
</feature>
<dbReference type="InterPro" id="IPR011990">
    <property type="entry name" value="TPR-like_helical_dom_sf"/>
</dbReference>
<dbReference type="Proteomes" id="UP000031561">
    <property type="component" value="Unassembled WGS sequence"/>
</dbReference>
<name>A0ABD4T925_9CYAN</name>
<dbReference type="InterPro" id="IPR036869">
    <property type="entry name" value="J_dom_sf"/>
</dbReference>
<gene>
    <name evidence="6" type="ORF">QQ91_0019400</name>
</gene>
<dbReference type="CDD" id="cd06257">
    <property type="entry name" value="DnaJ"/>
    <property type="match status" value="1"/>
</dbReference>
<dbReference type="InterPro" id="IPR018253">
    <property type="entry name" value="DnaJ_domain_CS"/>
</dbReference>
<organism evidence="6 7">
    <name type="scientific">Lyngbya confervoides BDU141951</name>
    <dbReference type="NCBI Taxonomy" id="1574623"/>
    <lineage>
        <taxon>Bacteria</taxon>
        <taxon>Bacillati</taxon>
        <taxon>Cyanobacteriota</taxon>
        <taxon>Cyanophyceae</taxon>
        <taxon>Oscillatoriophycideae</taxon>
        <taxon>Oscillatoriales</taxon>
        <taxon>Microcoleaceae</taxon>
        <taxon>Lyngbya</taxon>
    </lineage>
</organism>
<feature type="domain" description="J" evidence="5">
    <location>
        <begin position="6"/>
        <end position="71"/>
    </location>
</feature>
<evidence type="ECO:0000256" key="2">
    <source>
        <dbReference type="ARBA" id="ARBA00022803"/>
    </source>
</evidence>
<keyword evidence="7" id="KW-1185">Reference proteome</keyword>
<keyword evidence="4" id="KW-0472">Membrane</keyword>
<comment type="caution">
    <text evidence="6">The sequence shown here is derived from an EMBL/GenBank/DDBJ whole genome shotgun (WGS) entry which is preliminary data.</text>
</comment>
<evidence type="ECO:0000256" key="4">
    <source>
        <dbReference type="SAM" id="Phobius"/>
    </source>
</evidence>
<dbReference type="PRINTS" id="PR00625">
    <property type="entry name" value="JDOMAIN"/>
</dbReference>
<dbReference type="Gene3D" id="1.25.40.10">
    <property type="entry name" value="Tetratricopeptide repeat domain"/>
    <property type="match status" value="2"/>
</dbReference>
<keyword evidence="4" id="KW-0812">Transmembrane</keyword>
<keyword evidence="4" id="KW-1133">Transmembrane helix</keyword>
<evidence type="ECO:0000259" key="5">
    <source>
        <dbReference type="PROSITE" id="PS50076"/>
    </source>
</evidence>
<dbReference type="Pfam" id="PF00226">
    <property type="entry name" value="DnaJ"/>
    <property type="match status" value="1"/>
</dbReference>
<evidence type="ECO:0000313" key="7">
    <source>
        <dbReference type="Proteomes" id="UP000031561"/>
    </source>
</evidence>
<dbReference type="AlphaFoldDB" id="A0ABD4T925"/>
<dbReference type="Gene3D" id="1.10.287.110">
    <property type="entry name" value="DnaJ domain"/>
    <property type="match status" value="1"/>
</dbReference>
<protein>
    <submittedName>
        <fullName evidence="6">DnaJ domain-containing protein</fullName>
    </submittedName>
</protein>
<keyword evidence="2 3" id="KW-0802">TPR repeat</keyword>
<feature type="transmembrane region" description="Helical" evidence="4">
    <location>
        <begin position="324"/>
        <end position="345"/>
    </location>
</feature>
<dbReference type="PANTHER" id="PTHR45188">
    <property type="entry name" value="DNAJ PROTEIN P58IPK HOMOLOG"/>
    <property type="match status" value="1"/>
</dbReference>
<dbReference type="SUPFAM" id="SSF48452">
    <property type="entry name" value="TPR-like"/>
    <property type="match status" value="1"/>
</dbReference>
<dbReference type="PROSITE" id="PS50076">
    <property type="entry name" value="DNAJ_2"/>
    <property type="match status" value="1"/>
</dbReference>
<reference evidence="6 7" key="1">
    <citation type="journal article" date="2015" name="Genome Announc.">
        <title>Draft Genome Sequence of Filamentous Marine Cyanobacterium Lyngbya confervoides Strain BDU141951.</title>
        <authorList>
            <person name="Chandrababunaidu M.M."/>
            <person name="Sen D."/>
            <person name="Tripathy S."/>
        </authorList>
    </citation>
    <scope>NUCLEOTIDE SEQUENCE [LARGE SCALE GENOMIC DNA]</scope>
    <source>
        <strain evidence="6 7">BDU141951</strain>
    </source>
</reference>
<feature type="repeat" description="TPR" evidence="3">
    <location>
        <begin position="165"/>
        <end position="198"/>
    </location>
</feature>
<keyword evidence="1" id="KW-0677">Repeat</keyword>
<dbReference type="PROSITE" id="PS50005">
    <property type="entry name" value="TPR"/>
    <property type="match status" value="2"/>
</dbReference>
<feature type="repeat" description="TPR" evidence="3">
    <location>
        <begin position="97"/>
        <end position="130"/>
    </location>
</feature>
<dbReference type="Pfam" id="PF13414">
    <property type="entry name" value="TPR_11"/>
    <property type="match status" value="1"/>
</dbReference>
<dbReference type="PROSITE" id="PS00636">
    <property type="entry name" value="DNAJ_1"/>
    <property type="match status" value="1"/>
</dbReference>
<dbReference type="SMART" id="SM00028">
    <property type="entry name" value="TPR"/>
    <property type="match status" value="4"/>
</dbReference>